<evidence type="ECO:0000313" key="1">
    <source>
        <dbReference type="EMBL" id="PZN76603.1"/>
    </source>
</evidence>
<organism evidence="1 2">
    <name type="scientific">Candidatus Methylumidiphilus alinenensis</name>
    <dbReference type="NCBI Taxonomy" id="2202197"/>
    <lineage>
        <taxon>Bacteria</taxon>
        <taxon>Pseudomonadati</taxon>
        <taxon>Pseudomonadota</taxon>
        <taxon>Gammaproteobacteria</taxon>
        <taxon>Methylococcales</taxon>
        <taxon>Candidatus Methylumidiphilus</taxon>
    </lineage>
</organism>
<dbReference type="Proteomes" id="UP000249396">
    <property type="component" value="Unassembled WGS sequence"/>
</dbReference>
<proteinExistence type="predicted"/>
<name>A0A2W4QZB2_9GAMM</name>
<gene>
    <name evidence="1" type="ORF">DM484_16255</name>
</gene>
<reference evidence="1 2" key="1">
    <citation type="journal article" date="2018" name="Aquat. Microb. Ecol.">
        <title>Gammaproteobacterial methanotrophs dominate.</title>
        <authorList>
            <person name="Rissanen A.J."/>
            <person name="Saarenheimo J."/>
            <person name="Tiirola M."/>
            <person name="Peura S."/>
            <person name="Aalto S.L."/>
            <person name="Karvinen A."/>
            <person name="Nykanen H."/>
        </authorList>
    </citation>
    <scope>NUCLEOTIDE SEQUENCE [LARGE SCALE GENOMIC DNA]</scope>
    <source>
        <strain evidence="1">AMbin10</strain>
    </source>
</reference>
<dbReference type="AlphaFoldDB" id="A0A2W4QZB2"/>
<protein>
    <submittedName>
        <fullName evidence="1">Uncharacterized protein</fullName>
    </submittedName>
</protein>
<dbReference type="EMBL" id="QJPH01000357">
    <property type="protein sequence ID" value="PZN76603.1"/>
    <property type="molecule type" value="Genomic_DNA"/>
</dbReference>
<comment type="caution">
    <text evidence="1">The sequence shown here is derived from an EMBL/GenBank/DDBJ whole genome shotgun (WGS) entry which is preliminary data.</text>
</comment>
<accession>A0A2W4QZB2</accession>
<sequence length="85" mass="9569">MTKAVGNLYNPSITRNLKPIPKDANVSIPFVWGLVGVVDHISKVLLEIQGYFSMTFSTNSTKLSEQQFLSIWFPTSHPIPILYCQ</sequence>
<evidence type="ECO:0000313" key="2">
    <source>
        <dbReference type="Proteomes" id="UP000249396"/>
    </source>
</evidence>